<protein>
    <submittedName>
        <fullName evidence="2">Helix-turn-helix transcriptional regulator</fullName>
    </submittedName>
</protein>
<gene>
    <name evidence="2" type="ORF">H9641_04845</name>
</gene>
<organism evidence="2 3">
    <name type="scientific">Oerskovia merdavium</name>
    <dbReference type="NCBI Taxonomy" id="2762227"/>
    <lineage>
        <taxon>Bacteria</taxon>
        <taxon>Bacillati</taxon>
        <taxon>Actinomycetota</taxon>
        <taxon>Actinomycetes</taxon>
        <taxon>Micrococcales</taxon>
        <taxon>Cellulomonadaceae</taxon>
        <taxon>Oerskovia</taxon>
    </lineage>
</organism>
<evidence type="ECO:0000313" key="3">
    <source>
        <dbReference type="Proteomes" id="UP000655570"/>
    </source>
</evidence>
<evidence type="ECO:0000313" key="2">
    <source>
        <dbReference type="EMBL" id="MBD7980045.1"/>
    </source>
</evidence>
<dbReference type="SUPFAM" id="SSF47413">
    <property type="entry name" value="lambda repressor-like DNA-binding domains"/>
    <property type="match status" value="1"/>
</dbReference>
<dbReference type="Gene3D" id="1.10.260.40">
    <property type="entry name" value="lambda repressor-like DNA-binding domains"/>
    <property type="match status" value="1"/>
</dbReference>
<feature type="domain" description="HTH cro/C1-type" evidence="1">
    <location>
        <begin position="35"/>
        <end position="68"/>
    </location>
</feature>
<comment type="caution">
    <text evidence="2">The sequence shown here is derived from an EMBL/GenBank/DDBJ whole genome shotgun (WGS) entry which is preliminary data.</text>
</comment>
<proteinExistence type="predicted"/>
<evidence type="ECO:0000259" key="1">
    <source>
        <dbReference type="PROSITE" id="PS50943"/>
    </source>
</evidence>
<reference evidence="2 3" key="1">
    <citation type="submission" date="2020-08" db="EMBL/GenBank/DDBJ databases">
        <title>A Genomic Blueprint of the Chicken Gut Microbiome.</title>
        <authorList>
            <person name="Gilroy R."/>
            <person name="Ravi A."/>
            <person name="Getino M."/>
            <person name="Pursley I."/>
            <person name="Horton D.L."/>
            <person name="Alikhan N.-F."/>
            <person name="Baker D."/>
            <person name="Gharbi K."/>
            <person name="Hall N."/>
            <person name="Watson M."/>
            <person name="Adriaenssens E.M."/>
            <person name="Foster-Nyarko E."/>
            <person name="Jarju S."/>
            <person name="Secka A."/>
            <person name="Antonio M."/>
            <person name="Oren A."/>
            <person name="Chaudhuri R."/>
            <person name="La Ragione R.M."/>
            <person name="Hildebrand F."/>
            <person name="Pallen M.J."/>
        </authorList>
    </citation>
    <scope>NUCLEOTIDE SEQUENCE [LARGE SCALE GENOMIC DNA]</scope>
    <source>
        <strain evidence="2 3">Sa2CUA9</strain>
    </source>
</reference>
<dbReference type="RefSeq" id="WP_191801489.1">
    <property type="nucleotide sequence ID" value="NZ_JACSQF010000003.1"/>
</dbReference>
<dbReference type="Proteomes" id="UP000655570">
    <property type="component" value="Unassembled WGS sequence"/>
</dbReference>
<keyword evidence="3" id="KW-1185">Reference proteome</keyword>
<name>A0ABR8TWB8_9CELL</name>
<dbReference type="InterPro" id="IPR010982">
    <property type="entry name" value="Lambda_DNA-bd_dom_sf"/>
</dbReference>
<dbReference type="InterPro" id="IPR001387">
    <property type="entry name" value="Cro/C1-type_HTH"/>
</dbReference>
<dbReference type="EMBL" id="JACSQF010000003">
    <property type="protein sequence ID" value="MBD7980045.1"/>
    <property type="molecule type" value="Genomic_DNA"/>
</dbReference>
<sequence length="152" mass="16946">MSRDEVIGNAVAAARGDRSQQALADAMRDMGWKWSQATVWSVESGKRPLRLAEAQDVASILEVPLDRLTSSMSPADAHARAAASTLRNRCADLVAALQDFRKARERVDYLIKTGTMISPRYRETLVEARERFTLEWAIDKEEASHGEPEETS</sequence>
<dbReference type="PROSITE" id="PS50943">
    <property type="entry name" value="HTH_CROC1"/>
    <property type="match status" value="1"/>
</dbReference>
<accession>A0ABR8TWB8</accession>